<dbReference type="Proteomes" id="UP001149822">
    <property type="component" value="Unassembled WGS sequence"/>
</dbReference>
<sequence>MRIIEPFAVTDAMMTASNVPENDHPAWSVGTTYAAKARVIFDHGIWESVQANNTGHNPGTDTLSAWWVRVGATNRWRAFDNRLGGMTTGGATITYTLTLPRTLNAIAFFGLNAQSVRVRVIAPGPPVIYDMTVTLASREDVSDFYSYVYNPFTFKPDLVIPETPMPSGASVEITISAGAAAQVGEIIIGSDLGVGTTLTDTSLGIVDYSKKDRDEWGGVYLVPRPVTKTVNFRFSIPTTDAARVQQIMQRVASKICIFYAIEGEDPFGTTVAGILRDYDLTLTAGRSFGTIQAESLA</sequence>
<comment type="caution">
    <text evidence="1">The sequence shown here is derived from an EMBL/GenBank/DDBJ whole genome shotgun (WGS) entry which is preliminary data.</text>
</comment>
<organism evidence="1 2">
    <name type="scientific">Paracoccus benzoatiresistens</name>
    <dbReference type="NCBI Taxonomy" id="2997341"/>
    <lineage>
        <taxon>Bacteria</taxon>
        <taxon>Pseudomonadati</taxon>
        <taxon>Pseudomonadota</taxon>
        <taxon>Alphaproteobacteria</taxon>
        <taxon>Rhodobacterales</taxon>
        <taxon>Paracoccaceae</taxon>
        <taxon>Paracoccus</taxon>
    </lineage>
</organism>
<proteinExistence type="predicted"/>
<keyword evidence="2" id="KW-1185">Reference proteome</keyword>
<gene>
    <name evidence="1" type="ORF">OU682_20060</name>
</gene>
<evidence type="ECO:0000313" key="2">
    <source>
        <dbReference type="Proteomes" id="UP001149822"/>
    </source>
</evidence>
<dbReference type="EMBL" id="JAPTYD010000056">
    <property type="protein sequence ID" value="MCZ0963894.1"/>
    <property type="molecule type" value="Genomic_DNA"/>
</dbReference>
<dbReference type="RefSeq" id="WP_268943991.1">
    <property type="nucleotide sequence ID" value="NZ_JAPTYD010000056.1"/>
</dbReference>
<reference evidence="1" key="1">
    <citation type="submission" date="2022-12" db="EMBL/GenBank/DDBJ databases">
        <title>Paracoccus sp. EF6 isolated from a lake water.</title>
        <authorList>
            <person name="Liu H."/>
        </authorList>
    </citation>
    <scope>NUCLEOTIDE SEQUENCE</scope>
    <source>
        <strain evidence="1">EF6</strain>
    </source>
</reference>
<protein>
    <submittedName>
        <fullName evidence="1">Uncharacterized protein</fullName>
    </submittedName>
</protein>
<accession>A0ABT4JAE6</accession>
<name>A0ABT4JAE6_9RHOB</name>
<evidence type="ECO:0000313" key="1">
    <source>
        <dbReference type="EMBL" id="MCZ0963894.1"/>
    </source>
</evidence>